<keyword evidence="1" id="KW-0547">Nucleotide-binding</keyword>
<dbReference type="PROSITE" id="PS51719">
    <property type="entry name" value="G_SEPTIN"/>
    <property type="match status" value="1"/>
</dbReference>
<organism evidence="4">
    <name type="scientific">Darwinula stevensoni</name>
    <dbReference type="NCBI Taxonomy" id="69355"/>
    <lineage>
        <taxon>Eukaryota</taxon>
        <taxon>Metazoa</taxon>
        <taxon>Ecdysozoa</taxon>
        <taxon>Arthropoda</taxon>
        <taxon>Crustacea</taxon>
        <taxon>Oligostraca</taxon>
        <taxon>Ostracoda</taxon>
        <taxon>Podocopa</taxon>
        <taxon>Podocopida</taxon>
        <taxon>Darwinulocopina</taxon>
        <taxon>Darwinuloidea</taxon>
        <taxon>Darwinulidae</taxon>
        <taxon>Darwinula</taxon>
    </lineage>
</organism>
<feature type="region of interest" description="Disordered" evidence="2">
    <location>
        <begin position="115"/>
        <end position="177"/>
    </location>
</feature>
<dbReference type="SUPFAM" id="SSF52540">
    <property type="entry name" value="P-loop containing nucleoside triphosphate hydrolases"/>
    <property type="match status" value="1"/>
</dbReference>
<dbReference type="GO" id="GO:0005525">
    <property type="term" value="F:GTP binding"/>
    <property type="evidence" value="ECO:0007669"/>
    <property type="project" value="UniProtKB-KW"/>
</dbReference>
<dbReference type="EMBL" id="CAJPEV010006175">
    <property type="protein sequence ID" value="CAG0903918.1"/>
    <property type="molecule type" value="Genomic_DNA"/>
</dbReference>
<evidence type="ECO:0000259" key="3">
    <source>
        <dbReference type="PROSITE" id="PS51719"/>
    </source>
</evidence>
<dbReference type="AlphaFoldDB" id="A0A7R9AGH7"/>
<comment type="similarity">
    <text evidence="1">Belongs to the TRAFAC class TrmE-Era-EngA-EngB-Septin-like GTPase superfamily. Septin GTPase family.</text>
</comment>
<dbReference type="Proteomes" id="UP000677054">
    <property type="component" value="Unassembled WGS sequence"/>
</dbReference>
<evidence type="ECO:0000313" key="4">
    <source>
        <dbReference type="EMBL" id="CAD7253600.1"/>
    </source>
</evidence>
<keyword evidence="5" id="KW-1185">Reference proteome</keyword>
<proteinExistence type="inferred from homology"/>
<dbReference type="Gene3D" id="3.40.50.300">
    <property type="entry name" value="P-loop containing nucleotide triphosphate hydrolases"/>
    <property type="match status" value="1"/>
</dbReference>
<evidence type="ECO:0000256" key="2">
    <source>
        <dbReference type="SAM" id="MobiDB-lite"/>
    </source>
</evidence>
<keyword evidence="1" id="KW-0342">GTP-binding</keyword>
<accession>A0A7R9AGH7</accession>
<feature type="compositionally biased region" description="Acidic residues" evidence="2">
    <location>
        <begin position="164"/>
        <end position="177"/>
    </location>
</feature>
<dbReference type="EMBL" id="LR905692">
    <property type="protein sequence ID" value="CAD7253600.1"/>
    <property type="molecule type" value="Genomic_DNA"/>
</dbReference>
<name>A0A7R9AGH7_9CRUS</name>
<protein>
    <recommendedName>
        <fullName evidence="3">Septin-type G domain-containing protein</fullName>
    </recommendedName>
</protein>
<dbReference type="OrthoDB" id="2611327at2759"/>
<dbReference type="InterPro" id="IPR030379">
    <property type="entry name" value="G_SEPTIN_dom"/>
</dbReference>
<feature type="region of interest" description="Disordered" evidence="2">
    <location>
        <begin position="68"/>
        <end position="100"/>
    </location>
</feature>
<evidence type="ECO:0000313" key="5">
    <source>
        <dbReference type="Proteomes" id="UP000677054"/>
    </source>
</evidence>
<dbReference type="Pfam" id="PF00735">
    <property type="entry name" value="Septin"/>
    <property type="match status" value="1"/>
</dbReference>
<feature type="compositionally biased region" description="Low complexity" evidence="2">
    <location>
        <begin position="118"/>
        <end position="149"/>
    </location>
</feature>
<feature type="domain" description="Septin-type G" evidence="3">
    <location>
        <begin position="354"/>
        <end position="443"/>
    </location>
</feature>
<sequence length="443" mass="49774">MVAYGRRRRIIRVSSNLELMEAIEKEFPDLSTEEFWIEYYNESFQDWVDLTEDVVLSKQARLRVQTVGPEVVEPTSPGPSGRNSPAPVPKRLSSDCKPVSGTLVEPLQSADCYATAAGSPGKSQSGSDSDGSSSEASAAGSRNGSSLRSTPPPNAMSPKTETESQTENESEFSEDYSSEEDKSIYKFLLMVNGKRKRVEFQQLRDLLEMLEEDYPGVNPDEIVFEIESMGNPAKFTMIPLRLLPKRGNLRITIPVRDYPDSIPSSKTSIHKRDSFDYDSPDTDELPIQPEFSKITIDKPHKTTRLPVKLKEMSPLLKKAAKDIYELKTLPIYIDNENHLAKYEVACPRDTTLNANRNMSLLLVGGTGSGKSTMINAIANFVLGVEWEDEFRFKIKTEKGQKKRSSQYSQTKWINSYIFQWQEGFRIPYSLTVIDTPGFGDTDG</sequence>
<dbReference type="InterPro" id="IPR027417">
    <property type="entry name" value="P-loop_NTPase"/>
</dbReference>
<reference evidence="4" key="1">
    <citation type="submission" date="2020-11" db="EMBL/GenBank/DDBJ databases">
        <authorList>
            <person name="Tran Van P."/>
        </authorList>
    </citation>
    <scope>NUCLEOTIDE SEQUENCE</scope>
</reference>
<dbReference type="PANTHER" id="PTHR32046:SF11">
    <property type="entry name" value="IMMUNE-ASSOCIATED NUCLEOTIDE-BINDING PROTEIN 10-LIKE"/>
    <property type="match status" value="1"/>
</dbReference>
<feature type="non-terminal residue" evidence="4">
    <location>
        <position position="443"/>
    </location>
</feature>
<dbReference type="PANTHER" id="PTHR32046">
    <property type="entry name" value="G DOMAIN-CONTAINING PROTEIN"/>
    <property type="match status" value="1"/>
</dbReference>
<evidence type="ECO:0000256" key="1">
    <source>
        <dbReference type="RuleBase" id="RU004560"/>
    </source>
</evidence>
<gene>
    <name evidence="4" type="ORF">DSTB1V02_LOCUS13348</name>
</gene>